<organism evidence="2 3">
    <name type="scientific">Ancylobacter moscoviensis</name>
    <dbReference type="NCBI Taxonomy" id="2597768"/>
    <lineage>
        <taxon>Bacteria</taxon>
        <taxon>Pseudomonadati</taxon>
        <taxon>Pseudomonadota</taxon>
        <taxon>Alphaproteobacteria</taxon>
        <taxon>Hyphomicrobiales</taxon>
        <taxon>Xanthobacteraceae</taxon>
        <taxon>Ancylobacter</taxon>
    </lineage>
</organism>
<evidence type="ECO:0000313" key="2">
    <source>
        <dbReference type="EMBL" id="TSJ62266.1"/>
    </source>
</evidence>
<name>A0ABY3DR48_9HYPH</name>
<dbReference type="RefSeq" id="WP_144343181.1">
    <property type="nucleotide sequence ID" value="NZ_VMBP01000003.1"/>
</dbReference>
<reference evidence="2 3" key="1">
    <citation type="submission" date="2019-07" db="EMBL/GenBank/DDBJ databases">
        <authorList>
            <person name="Grouzdev D.S."/>
        </authorList>
    </citation>
    <scope>NUCLEOTIDE SEQUENCE [LARGE SCALE GENOMIC DNA]</scope>
    <source>
        <strain evidence="2 3">3C</strain>
    </source>
</reference>
<proteinExistence type="predicted"/>
<accession>A0ABY3DR48</accession>
<keyword evidence="3" id="KW-1185">Reference proteome</keyword>
<dbReference type="EMBL" id="VMBP01000003">
    <property type="protein sequence ID" value="TSJ62266.1"/>
    <property type="molecule type" value="Genomic_DNA"/>
</dbReference>
<feature type="compositionally biased region" description="Acidic residues" evidence="1">
    <location>
        <begin position="257"/>
        <end position="266"/>
    </location>
</feature>
<feature type="compositionally biased region" description="Basic and acidic residues" evidence="1">
    <location>
        <begin position="198"/>
        <end position="237"/>
    </location>
</feature>
<comment type="caution">
    <text evidence="2">The sequence shown here is derived from an EMBL/GenBank/DDBJ whole genome shotgun (WGS) entry which is preliminary data.</text>
</comment>
<sequence length="317" mass="34257">MMTVGSSIFIGGLLLVALGSILRVLREIADKLEGAVHFEPEEDEFHTGHGPAGYVAAGHAPGAASAASARVVEEEEFVAVSTALPEDEPALIEEPTAEERGLPSWFRRKRQEEAGLARDEEVELEPEASPLVREPAPDFDSLPSPRPAPAEPFRAEPVRPEPSRVESSRIEPPRREPPPFLRTGSPERPAPGLGGETFEPRVPEPRLPDPRAPEPRAPETRLSEPRPPEPRPSRPPEEAPAEPPAFLRDADLLSGEPEVEEPEAEPDVTVLKSGTIGGMAYKLYSDGSIEADLPDGTLRFASLQELRDHVSGGANRA</sequence>
<feature type="region of interest" description="Disordered" evidence="1">
    <location>
        <begin position="114"/>
        <end position="271"/>
    </location>
</feature>
<gene>
    <name evidence="2" type="ORF">FO470_11985</name>
</gene>
<protein>
    <submittedName>
        <fullName evidence="2">Uncharacterized protein</fullName>
    </submittedName>
</protein>
<feature type="compositionally biased region" description="Basic and acidic residues" evidence="1">
    <location>
        <begin position="153"/>
        <end position="177"/>
    </location>
</feature>
<dbReference type="Proteomes" id="UP000315321">
    <property type="component" value="Unassembled WGS sequence"/>
</dbReference>
<evidence type="ECO:0000313" key="3">
    <source>
        <dbReference type="Proteomes" id="UP000315321"/>
    </source>
</evidence>
<evidence type="ECO:0000256" key="1">
    <source>
        <dbReference type="SAM" id="MobiDB-lite"/>
    </source>
</evidence>